<evidence type="ECO:0000313" key="2">
    <source>
        <dbReference type="Proteomes" id="UP000805193"/>
    </source>
</evidence>
<dbReference type="EMBL" id="JABSTQ010010502">
    <property type="protein sequence ID" value="KAG0420497.1"/>
    <property type="molecule type" value="Genomic_DNA"/>
</dbReference>
<keyword evidence="2" id="KW-1185">Reference proteome</keyword>
<proteinExistence type="predicted"/>
<dbReference type="Proteomes" id="UP000805193">
    <property type="component" value="Unassembled WGS sequence"/>
</dbReference>
<organism evidence="1 2">
    <name type="scientific">Ixodes persulcatus</name>
    <name type="common">Taiga tick</name>
    <dbReference type="NCBI Taxonomy" id="34615"/>
    <lineage>
        <taxon>Eukaryota</taxon>
        <taxon>Metazoa</taxon>
        <taxon>Ecdysozoa</taxon>
        <taxon>Arthropoda</taxon>
        <taxon>Chelicerata</taxon>
        <taxon>Arachnida</taxon>
        <taxon>Acari</taxon>
        <taxon>Parasitiformes</taxon>
        <taxon>Ixodida</taxon>
        <taxon>Ixodoidea</taxon>
        <taxon>Ixodidae</taxon>
        <taxon>Ixodinae</taxon>
        <taxon>Ixodes</taxon>
    </lineage>
</organism>
<gene>
    <name evidence="1" type="ORF">HPB47_003472</name>
</gene>
<protein>
    <submittedName>
        <fullName evidence="1">Uncharacterized protein</fullName>
    </submittedName>
</protein>
<evidence type="ECO:0000313" key="1">
    <source>
        <dbReference type="EMBL" id="KAG0420497.1"/>
    </source>
</evidence>
<sequence>MELHELMACGKELGLKGSALKEWVDQERENTRAARAQEQERSVQSGAPKPRAEDQAARITETRRRSLLPLVPPKWDRDNAMEESSALAAHLRREERRPRCLPDAL</sequence>
<reference evidence="1 2" key="1">
    <citation type="journal article" date="2020" name="Cell">
        <title>Large-Scale Comparative Analyses of Tick Genomes Elucidate Their Genetic Diversity and Vector Capacities.</title>
        <authorList>
            <consortium name="Tick Genome and Microbiome Consortium (TIGMIC)"/>
            <person name="Jia N."/>
            <person name="Wang J."/>
            <person name="Shi W."/>
            <person name="Du L."/>
            <person name="Sun Y."/>
            <person name="Zhan W."/>
            <person name="Jiang J.F."/>
            <person name="Wang Q."/>
            <person name="Zhang B."/>
            <person name="Ji P."/>
            <person name="Bell-Sakyi L."/>
            <person name="Cui X.M."/>
            <person name="Yuan T.T."/>
            <person name="Jiang B.G."/>
            <person name="Yang W.F."/>
            <person name="Lam T.T."/>
            <person name="Chang Q.C."/>
            <person name="Ding S.J."/>
            <person name="Wang X.J."/>
            <person name="Zhu J.G."/>
            <person name="Ruan X.D."/>
            <person name="Zhao L."/>
            <person name="Wei J.T."/>
            <person name="Ye R.Z."/>
            <person name="Que T.C."/>
            <person name="Du C.H."/>
            <person name="Zhou Y.H."/>
            <person name="Cheng J.X."/>
            <person name="Dai P.F."/>
            <person name="Guo W.B."/>
            <person name="Han X.H."/>
            <person name="Huang E.J."/>
            <person name="Li L.F."/>
            <person name="Wei W."/>
            <person name="Gao Y.C."/>
            <person name="Liu J.Z."/>
            <person name="Shao H.Z."/>
            <person name="Wang X."/>
            <person name="Wang C.C."/>
            <person name="Yang T.C."/>
            <person name="Huo Q.B."/>
            <person name="Li W."/>
            <person name="Chen H.Y."/>
            <person name="Chen S.E."/>
            <person name="Zhou L.G."/>
            <person name="Ni X.B."/>
            <person name="Tian J.H."/>
            <person name="Sheng Y."/>
            <person name="Liu T."/>
            <person name="Pan Y.S."/>
            <person name="Xia L.Y."/>
            <person name="Li J."/>
            <person name="Zhao F."/>
            <person name="Cao W.C."/>
        </authorList>
    </citation>
    <scope>NUCLEOTIDE SEQUENCE [LARGE SCALE GENOMIC DNA]</scope>
    <source>
        <strain evidence="1">Iper-2018</strain>
    </source>
</reference>
<comment type="caution">
    <text evidence="1">The sequence shown here is derived from an EMBL/GenBank/DDBJ whole genome shotgun (WGS) entry which is preliminary data.</text>
</comment>
<name>A0AC60PIF2_IXOPE</name>
<accession>A0AC60PIF2</accession>